<evidence type="ECO:0000256" key="1">
    <source>
        <dbReference type="SAM" id="SignalP"/>
    </source>
</evidence>
<name>A0ABV3RVE2_9RHOB</name>
<dbReference type="Proteomes" id="UP001556098">
    <property type="component" value="Unassembled WGS sequence"/>
</dbReference>
<comment type="caution">
    <text evidence="3">The sequence shown here is derived from an EMBL/GenBank/DDBJ whole genome shotgun (WGS) entry which is preliminary data.</text>
</comment>
<dbReference type="Gene3D" id="2.60.120.380">
    <property type="match status" value="1"/>
</dbReference>
<sequence>MFPVVAAVLAVSSVMANAQSRDLMVNECSAVAQNYFRDFNARTDMRYNGQRVDGSHAINGRIFLETDFEDFACSYEREGRSMVEFFAEGQVRNSFLPGYGPAGEGSVVQVTSLRDGDTLNMRSGPGTSNRIIGALSNGTSVRNLGCQMQSNTRWCEIEMMTDMRERGWVAGRYLTIAGSAPPPASGPIVRVTGVAANDVLNVRAGPGTRHRVVGALSNGSQVRRLGCQSQGQARWCQIEMMTDMRERGWVNARFLTGQSGQATQLPSMSRVERVRFASGTTGTEIRDQLGPGSSVTYILGAQNGQNLYFRLAAQSGSLSWRLFNPDGSLLDRGGPSKEYRGQLWQSGEHSIEVMNSGGRQASFNVIFGIR</sequence>
<evidence type="ECO:0000313" key="3">
    <source>
        <dbReference type="EMBL" id="MEW9922299.1"/>
    </source>
</evidence>
<proteinExistence type="predicted"/>
<feature type="signal peptide" evidence="1">
    <location>
        <begin position="1"/>
        <end position="18"/>
    </location>
</feature>
<dbReference type="InterPro" id="IPR003646">
    <property type="entry name" value="SH3-like_bac-type"/>
</dbReference>
<dbReference type="Pfam" id="PF08239">
    <property type="entry name" value="SH3_3"/>
    <property type="match status" value="2"/>
</dbReference>
<evidence type="ECO:0000259" key="2">
    <source>
        <dbReference type="PROSITE" id="PS51781"/>
    </source>
</evidence>
<dbReference type="PROSITE" id="PS51781">
    <property type="entry name" value="SH3B"/>
    <property type="match status" value="2"/>
</dbReference>
<keyword evidence="4" id="KW-1185">Reference proteome</keyword>
<organism evidence="3 4">
    <name type="scientific">Sulfitobacter sediminis</name>
    <dbReference type="NCBI Taxonomy" id="3234186"/>
    <lineage>
        <taxon>Bacteria</taxon>
        <taxon>Pseudomonadati</taxon>
        <taxon>Pseudomonadota</taxon>
        <taxon>Alphaproteobacteria</taxon>
        <taxon>Rhodobacterales</taxon>
        <taxon>Roseobacteraceae</taxon>
        <taxon>Sulfitobacter</taxon>
    </lineage>
</organism>
<dbReference type="RefSeq" id="WP_367879997.1">
    <property type="nucleotide sequence ID" value="NZ_JBFNXX010000043.1"/>
</dbReference>
<keyword evidence="1" id="KW-0732">Signal</keyword>
<dbReference type="EMBL" id="JBFNXX010000043">
    <property type="protein sequence ID" value="MEW9922299.1"/>
    <property type="molecule type" value="Genomic_DNA"/>
</dbReference>
<feature type="chain" id="PRO_5045611500" evidence="1">
    <location>
        <begin position="19"/>
        <end position="370"/>
    </location>
</feature>
<dbReference type="PANTHER" id="PTHR34408:SF1">
    <property type="entry name" value="GLYCOSYL HYDROLASE FAMILY 19 DOMAIN-CONTAINING PROTEIN HI_1415"/>
    <property type="match status" value="1"/>
</dbReference>
<gene>
    <name evidence="3" type="ORF">AB2B41_22095</name>
</gene>
<reference evidence="3 4" key="1">
    <citation type="submission" date="2024-07" db="EMBL/GenBank/DDBJ databases">
        <title>Marimonas sp.nov., isolated from tidal-flat sediment.</title>
        <authorList>
            <person name="Jayan J.N."/>
            <person name="Lee S.S."/>
        </authorList>
    </citation>
    <scope>NUCLEOTIDE SEQUENCE [LARGE SCALE GENOMIC DNA]</scope>
    <source>
        <strain evidence="3 4">MJW-29</strain>
    </source>
</reference>
<feature type="domain" description="SH3b" evidence="2">
    <location>
        <begin position="186"/>
        <end position="259"/>
    </location>
</feature>
<protein>
    <submittedName>
        <fullName evidence="3">SH3 domain-containing protein</fullName>
    </submittedName>
</protein>
<accession>A0ABV3RVE2</accession>
<dbReference type="Gene3D" id="2.30.30.40">
    <property type="entry name" value="SH3 Domains"/>
    <property type="match status" value="2"/>
</dbReference>
<dbReference type="InterPro" id="IPR052354">
    <property type="entry name" value="Cell_Wall_Dynamics_Protein"/>
</dbReference>
<feature type="domain" description="SH3b" evidence="2">
    <location>
        <begin position="109"/>
        <end position="178"/>
    </location>
</feature>
<dbReference type="PANTHER" id="PTHR34408">
    <property type="entry name" value="FAMILY PROTEIN, PUTATIVE-RELATED"/>
    <property type="match status" value="1"/>
</dbReference>
<dbReference type="SMART" id="SM00287">
    <property type="entry name" value="SH3b"/>
    <property type="match status" value="2"/>
</dbReference>
<evidence type="ECO:0000313" key="4">
    <source>
        <dbReference type="Proteomes" id="UP001556098"/>
    </source>
</evidence>